<evidence type="ECO:0000256" key="1">
    <source>
        <dbReference type="SAM" id="MobiDB-lite"/>
    </source>
</evidence>
<name>A0A2P2NFW9_RHIMU</name>
<evidence type="ECO:0000313" key="2">
    <source>
        <dbReference type="EMBL" id="MBX41371.1"/>
    </source>
</evidence>
<feature type="compositionally biased region" description="Basic and acidic residues" evidence="1">
    <location>
        <begin position="1"/>
        <end position="17"/>
    </location>
</feature>
<organism evidence="2">
    <name type="scientific">Rhizophora mucronata</name>
    <name type="common">Asiatic mangrove</name>
    <dbReference type="NCBI Taxonomy" id="61149"/>
    <lineage>
        <taxon>Eukaryota</taxon>
        <taxon>Viridiplantae</taxon>
        <taxon>Streptophyta</taxon>
        <taxon>Embryophyta</taxon>
        <taxon>Tracheophyta</taxon>
        <taxon>Spermatophyta</taxon>
        <taxon>Magnoliopsida</taxon>
        <taxon>eudicotyledons</taxon>
        <taxon>Gunneridae</taxon>
        <taxon>Pentapetalae</taxon>
        <taxon>rosids</taxon>
        <taxon>fabids</taxon>
        <taxon>Malpighiales</taxon>
        <taxon>Rhizophoraceae</taxon>
        <taxon>Rhizophora</taxon>
    </lineage>
</organism>
<dbReference type="EMBL" id="GGEC01060887">
    <property type="protein sequence ID" value="MBX41371.1"/>
    <property type="molecule type" value="Transcribed_RNA"/>
</dbReference>
<dbReference type="AlphaFoldDB" id="A0A2P2NFW9"/>
<proteinExistence type="predicted"/>
<protein>
    <submittedName>
        <fullName evidence="2">Uncharacterized protein</fullName>
    </submittedName>
</protein>
<sequence length="50" mass="5899">MTDFPRKSSKWQDKVGKDNYQGRQYTERMGCSDQRANNNSWPVPFARCNV</sequence>
<accession>A0A2P2NFW9</accession>
<feature type="region of interest" description="Disordered" evidence="1">
    <location>
        <begin position="1"/>
        <end position="23"/>
    </location>
</feature>
<reference evidence="2" key="1">
    <citation type="submission" date="2018-02" db="EMBL/GenBank/DDBJ databases">
        <title>Rhizophora mucronata_Transcriptome.</title>
        <authorList>
            <person name="Meera S.P."/>
            <person name="Sreeshan A."/>
            <person name="Augustine A."/>
        </authorList>
    </citation>
    <scope>NUCLEOTIDE SEQUENCE</scope>
    <source>
        <tissue evidence="2">Leaf</tissue>
    </source>
</reference>